<reference evidence="1" key="1">
    <citation type="submission" date="2021-01" db="EMBL/GenBank/DDBJ databases">
        <authorList>
            <person name="Corre E."/>
            <person name="Pelletier E."/>
            <person name="Niang G."/>
            <person name="Scheremetjew M."/>
            <person name="Finn R."/>
            <person name="Kale V."/>
            <person name="Holt S."/>
            <person name="Cochrane G."/>
            <person name="Meng A."/>
            <person name="Brown T."/>
            <person name="Cohen L."/>
        </authorList>
    </citation>
    <scope>NUCLEOTIDE SEQUENCE</scope>
    <source>
        <strain evidence="1">CCMP622</strain>
    </source>
</reference>
<proteinExistence type="predicted"/>
<organism evidence="1">
    <name type="scientific">Lotharella oceanica</name>
    <dbReference type="NCBI Taxonomy" id="641309"/>
    <lineage>
        <taxon>Eukaryota</taxon>
        <taxon>Sar</taxon>
        <taxon>Rhizaria</taxon>
        <taxon>Cercozoa</taxon>
        <taxon>Chlorarachniophyceae</taxon>
        <taxon>Lotharella</taxon>
    </lineage>
</organism>
<dbReference type="AlphaFoldDB" id="A0A7S2U1U6"/>
<sequence length="157" mass="17334">MNEGMKLFPHLQKRDASASSFSAGTLNVIGCAADMTKNEFQWAVDGDWESSSTSLWPERKTGAYPVVVVHLPKRGKGRAGDILSLRFVVARHMFKHGSPTDGEFKSINDLHAQFFRATTYHSRSRTHKATMLESASGFPSMSALSEIGEEDDSDIEP</sequence>
<dbReference type="EMBL" id="HBHP01031755">
    <property type="protein sequence ID" value="CAD9775588.1"/>
    <property type="molecule type" value="Transcribed_RNA"/>
</dbReference>
<accession>A0A7S2U1U6</accession>
<protein>
    <submittedName>
        <fullName evidence="1">Uncharacterized protein</fullName>
    </submittedName>
</protein>
<name>A0A7S2U1U6_9EUKA</name>
<gene>
    <name evidence="1" type="ORF">LSP00402_LOCUS19585</name>
</gene>
<evidence type="ECO:0000313" key="1">
    <source>
        <dbReference type="EMBL" id="CAD9775588.1"/>
    </source>
</evidence>